<dbReference type="Proteomes" id="UP000467132">
    <property type="component" value="Unassembled WGS sequence"/>
</dbReference>
<name>A0A845R409_9CLOT</name>
<evidence type="ECO:0000313" key="3">
    <source>
        <dbReference type="Proteomes" id="UP000467132"/>
    </source>
</evidence>
<feature type="transmembrane region" description="Helical" evidence="1">
    <location>
        <begin position="90"/>
        <end position="109"/>
    </location>
</feature>
<reference evidence="2 3" key="1">
    <citation type="submission" date="2018-08" db="EMBL/GenBank/DDBJ databases">
        <title>Murine metabolic-syndrome-specific gut microbial biobank.</title>
        <authorList>
            <person name="Liu C."/>
        </authorList>
    </citation>
    <scope>NUCLEOTIDE SEQUENCE [LARGE SCALE GENOMIC DNA]</scope>
    <source>
        <strain evidence="2 3">583</strain>
    </source>
</reference>
<sequence length="121" mass="14049">MDNQYEVQEVQEIKGKSKKSESKSYFDGGLLQLIGWTILGWLITLVTLGICYPWALCMRYGWRINHTVVDGRRLKFTGSAVGLFGNWIKWWLLTIITIGIYGFWLGIALEKWKVKNTRFAN</sequence>
<keyword evidence="3" id="KW-1185">Reference proteome</keyword>
<protein>
    <submittedName>
        <fullName evidence="2">DUF898 family protein</fullName>
    </submittedName>
</protein>
<dbReference type="OrthoDB" id="637345at2"/>
<evidence type="ECO:0000313" key="2">
    <source>
        <dbReference type="EMBL" id="NBI08348.1"/>
    </source>
</evidence>
<keyword evidence="1" id="KW-0812">Transmembrane</keyword>
<accession>A0A845R409</accession>
<keyword evidence="1" id="KW-1133">Transmembrane helix</keyword>
<dbReference type="AlphaFoldDB" id="A0A845R409"/>
<proteinExistence type="predicted"/>
<comment type="caution">
    <text evidence="2">The sequence shown here is derived from an EMBL/GenBank/DDBJ whole genome shotgun (WGS) entry which is preliminary data.</text>
</comment>
<dbReference type="RefSeq" id="WP_160198811.1">
    <property type="nucleotide sequence ID" value="NZ_QXXA01000031.1"/>
</dbReference>
<evidence type="ECO:0000256" key="1">
    <source>
        <dbReference type="SAM" id="Phobius"/>
    </source>
</evidence>
<organism evidence="2 3">
    <name type="scientific">Senegalia massiliensis</name>
    <dbReference type="NCBI Taxonomy" id="1720316"/>
    <lineage>
        <taxon>Bacteria</taxon>
        <taxon>Bacillati</taxon>
        <taxon>Bacillota</taxon>
        <taxon>Clostridia</taxon>
        <taxon>Eubacteriales</taxon>
        <taxon>Clostridiaceae</taxon>
        <taxon>Senegalia</taxon>
    </lineage>
</organism>
<feature type="transmembrane region" description="Helical" evidence="1">
    <location>
        <begin position="33"/>
        <end position="55"/>
    </location>
</feature>
<gene>
    <name evidence="2" type="ORF">D3Z33_15960</name>
</gene>
<dbReference type="EMBL" id="QXXA01000031">
    <property type="protein sequence ID" value="NBI08348.1"/>
    <property type="molecule type" value="Genomic_DNA"/>
</dbReference>
<keyword evidence="1" id="KW-0472">Membrane</keyword>